<dbReference type="SUPFAM" id="SSF144232">
    <property type="entry name" value="HIT/MYND zinc finger-like"/>
    <property type="match status" value="1"/>
</dbReference>
<dbReference type="EMBL" id="PQXI01000121">
    <property type="protein sequence ID" value="TGO23806.1"/>
    <property type="molecule type" value="Genomic_DNA"/>
</dbReference>
<organism evidence="1 2">
    <name type="scientific">Botrytis paeoniae</name>
    <dbReference type="NCBI Taxonomy" id="278948"/>
    <lineage>
        <taxon>Eukaryota</taxon>
        <taxon>Fungi</taxon>
        <taxon>Dikarya</taxon>
        <taxon>Ascomycota</taxon>
        <taxon>Pezizomycotina</taxon>
        <taxon>Leotiomycetes</taxon>
        <taxon>Helotiales</taxon>
        <taxon>Sclerotiniaceae</taxon>
        <taxon>Botrytis</taxon>
    </lineage>
</organism>
<accession>A0A4Z1FGQ3</accession>
<comment type="caution">
    <text evidence="1">The sequence shown here is derived from an EMBL/GenBank/DDBJ whole genome shotgun (WGS) entry which is preliminary data.</text>
</comment>
<evidence type="ECO:0000313" key="1">
    <source>
        <dbReference type="EMBL" id="TGO23806.1"/>
    </source>
</evidence>
<gene>
    <name evidence="1" type="ORF">BPAE_0121g00230</name>
</gene>
<proteinExistence type="predicted"/>
<sequence length="344" mass="39201">MSTSTLPSAMKNQYARCGAPAQMKCTGCSSPLGEEAVAIIYYCDEKCQAERRKLHKSACKAHQAKKLLYRAGETLQGIFYSFRQEMFNNKIAKVEHKDGKLYLVEGQYPAMTTSLDVLHEFPFELLPSKEDRHAVLAYMACHDAIATRRTNRKTGTAQMIEELNVEAKNSKREVLRVGQGGEQDHARYVHSIFKITLRNGGGMYCLDRSGAKYGYYNPVTPWSEYVVNRISSIMGCHPSGTGKAMLLSREQDNSLLDFLNRILEGCSRRTLNAMEAWESKFMALSKFLRLPQGQFEKEQKKLYYVFRLHYFAFRENIKEQSRKALENPGIHPVVPFTPGKFKAC</sequence>
<dbReference type="Proteomes" id="UP000297910">
    <property type="component" value="Unassembled WGS sequence"/>
</dbReference>
<keyword evidence="2" id="KW-1185">Reference proteome</keyword>
<protein>
    <submittedName>
        <fullName evidence="1">Uncharacterized protein</fullName>
    </submittedName>
</protein>
<dbReference type="Gene3D" id="6.10.140.2220">
    <property type="match status" value="1"/>
</dbReference>
<dbReference type="AlphaFoldDB" id="A0A4Z1FGQ3"/>
<name>A0A4Z1FGQ3_9HELO</name>
<reference evidence="1 2" key="1">
    <citation type="submission" date="2017-12" db="EMBL/GenBank/DDBJ databases">
        <title>Comparative genomics of Botrytis spp.</title>
        <authorList>
            <person name="Valero-Jimenez C.A."/>
            <person name="Tapia P."/>
            <person name="Veloso J."/>
            <person name="Silva-Moreno E."/>
            <person name="Staats M."/>
            <person name="Valdes J.H."/>
            <person name="Van Kan J.A.L."/>
        </authorList>
    </citation>
    <scope>NUCLEOTIDE SEQUENCE [LARGE SCALE GENOMIC DNA]</scope>
    <source>
        <strain evidence="1 2">Bp0003</strain>
    </source>
</reference>
<evidence type="ECO:0000313" key="2">
    <source>
        <dbReference type="Proteomes" id="UP000297910"/>
    </source>
</evidence>